<feature type="transmembrane region" description="Helical" evidence="5">
    <location>
        <begin position="355"/>
        <end position="376"/>
    </location>
</feature>
<gene>
    <name evidence="8" type="ORF">FisN_18Hh234</name>
</gene>
<evidence type="ECO:0000256" key="2">
    <source>
        <dbReference type="ARBA" id="ARBA00022692"/>
    </source>
</evidence>
<dbReference type="Proteomes" id="UP000198406">
    <property type="component" value="Unassembled WGS sequence"/>
</dbReference>
<dbReference type="Pfam" id="PF01490">
    <property type="entry name" value="Aa_trans"/>
    <property type="match status" value="1"/>
</dbReference>
<evidence type="ECO:0000313" key="8">
    <source>
        <dbReference type="EMBL" id="GAX18020.1"/>
    </source>
</evidence>
<evidence type="ECO:0000259" key="7">
    <source>
        <dbReference type="Pfam" id="PF01490"/>
    </source>
</evidence>
<evidence type="ECO:0000256" key="6">
    <source>
        <dbReference type="SAM" id="SignalP"/>
    </source>
</evidence>
<dbReference type="AlphaFoldDB" id="A0A1Z5JVE1"/>
<evidence type="ECO:0000256" key="5">
    <source>
        <dbReference type="SAM" id="Phobius"/>
    </source>
</evidence>
<proteinExistence type="predicted"/>
<dbReference type="OrthoDB" id="28208at2759"/>
<dbReference type="EMBL" id="BDSP01000123">
    <property type="protein sequence ID" value="GAX18020.1"/>
    <property type="molecule type" value="Genomic_DNA"/>
</dbReference>
<feature type="transmembrane region" description="Helical" evidence="5">
    <location>
        <begin position="388"/>
        <end position="407"/>
    </location>
</feature>
<accession>A0A1Z5JVE1</accession>
<feature type="transmembrane region" description="Helical" evidence="5">
    <location>
        <begin position="207"/>
        <end position="226"/>
    </location>
</feature>
<dbReference type="GO" id="GO:0015179">
    <property type="term" value="F:L-amino acid transmembrane transporter activity"/>
    <property type="evidence" value="ECO:0007669"/>
    <property type="project" value="TreeGrafter"/>
</dbReference>
<reference evidence="8 9" key="1">
    <citation type="journal article" date="2015" name="Plant Cell">
        <title>Oil accumulation by the oleaginous diatom Fistulifera solaris as revealed by the genome and transcriptome.</title>
        <authorList>
            <person name="Tanaka T."/>
            <person name="Maeda Y."/>
            <person name="Veluchamy A."/>
            <person name="Tanaka M."/>
            <person name="Abida H."/>
            <person name="Marechal E."/>
            <person name="Bowler C."/>
            <person name="Muto M."/>
            <person name="Sunaga Y."/>
            <person name="Tanaka M."/>
            <person name="Yoshino T."/>
            <person name="Taniguchi T."/>
            <person name="Fukuda Y."/>
            <person name="Nemoto M."/>
            <person name="Matsumoto M."/>
            <person name="Wong P.S."/>
            <person name="Aburatani S."/>
            <person name="Fujibuchi W."/>
        </authorList>
    </citation>
    <scope>NUCLEOTIDE SEQUENCE [LARGE SCALE GENOMIC DNA]</scope>
    <source>
        <strain evidence="8 9">JPCC DA0580</strain>
    </source>
</reference>
<keyword evidence="3 5" id="KW-1133">Transmembrane helix</keyword>
<name>A0A1Z5JVE1_FISSO</name>
<comment type="caution">
    <text evidence="8">The sequence shown here is derived from an EMBL/GenBank/DDBJ whole genome shotgun (WGS) entry which is preliminary data.</text>
</comment>
<feature type="transmembrane region" description="Helical" evidence="5">
    <location>
        <begin position="448"/>
        <end position="471"/>
    </location>
</feature>
<protein>
    <recommendedName>
        <fullName evidence="7">Amino acid transporter transmembrane domain-containing protein</fullName>
    </recommendedName>
</protein>
<dbReference type="GO" id="GO:0016020">
    <property type="term" value="C:membrane"/>
    <property type="evidence" value="ECO:0007669"/>
    <property type="project" value="UniProtKB-SubCell"/>
</dbReference>
<keyword evidence="6" id="KW-0732">Signal</keyword>
<dbReference type="InterPro" id="IPR013057">
    <property type="entry name" value="AA_transpt_TM"/>
</dbReference>
<dbReference type="InParanoid" id="A0A1Z5JVE1"/>
<evidence type="ECO:0000256" key="3">
    <source>
        <dbReference type="ARBA" id="ARBA00022989"/>
    </source>
</evidence>
<evidence type="ECO:0000256" key="1">
    <source>
        <dbReference type="ARBA" id="ARBA00004141"/>
    </source>
</evidence>
<sequence length="472" mass="49999">MLSFRWLVRIALCGWMTVHAAHPTSNAVTEKKTTSFASSTSSLLRGGAPVLPKPKKIHNVGPRFSNNKNVKTRLPVGTAPVSSQIFNLIKTIVGAGVLGLPAGMVASFAVAHHDSLSATLVPSMICLLAIGALAAYAFCLIGTLCEQTQSTTYREVWKNTVGPQTAWIPAVACTAVTVCSCIAYSMILGTMVPELLQSILTGFNFVGQKNGVLTALTVLLLLPLCLLRNLSSLAPFSLLGIGGMVYTGLAMQVQHWKGSYPPAVYTLPKSTSVSPAILLSMLSTAYMAHYNAPKIYWELQDDKKRDFNKVVGASFAVSMGLMTLIAGTGLATFGVNSASVILSNYNDPWMRVAKWAVALSLICSYPLAFTGVRDGILEYVKPAQRDASVVPVTVSALAIITGIAMTLTNLQTLLAVGGATWGNAVIYLFPAMMYISNENKKAPKDKKSVIGVYAMALTGLALGVVGTSQAIA</sequence>
<feature type="domain" description="Amino acid transporter transmembrane" evidence="7">
    <location>
        <begin position="82"/>
        <end position="471"/>
    </location>
</feature>
<feature type="chain" id="PRO_5012080172" description="Amino acid transporter transmembrane domain-containing protein" evidence="6">
    <location>
        <begin position="21"/>
        <end position="472"/>
    </location>
</feature>
<comment type="subcellular location">
    <subcellularLocation>
        <location evidence="1">Membrane</location>
        <topology evidence="1">Multi-pass membrane protein</topology>
    </subcellularLocation>
</comment>
<dbReference type="PANTHER" id="PTHR22950">
    <property type="entry name" value="AMINO ACID TRANSPORTER"/>
    <property type="match status" value="1"/>
</dbReference>
<feature type="transmembrane region" description="Helical" evidence="5">
    <location>
        <begin position="413"/>
        <end position="436"/>
    </location>
</feature>
<feature type="signal peptide" evidence="6">
    <location>
        <begin position="1"/>
        <end position="20"/>
    </location>
</feature>
<evidence type="ECO:0000313" key="9">
    <source>
        <dbReference type="Proteomes" id="UP000198406"/>
    </source>
</evidence>
<feature type="transmembrane region" description="Helical" evidence="5">
    <location>
        <begin position="92"/>
        <end position="113"/>
    </location>
</feature>
<keyword evidence="2 5" id="KW-0812">Transmembrane</keyword>
<evidence type="ECO:0000256" key="4">
    <source>
        <dbReference type="ARBA" id="ARBA00023136"/>
    </source>
</evidence>
<feature type="transmembrane region" description="Helical" evidence="5">
    <location>
        <begin position="273"/>
        <end position="290"/>
    </location>
</feature>
<organism evidence="8 9">
    <name type="scientific">Fistulifera solaris</name>
    <name type="common">Oleaginous diatom</name>
    <dbReference type="NCBI Taxonomy" id="1519565"/>
    <lineage>
        <taxon>Eukaryota</taxon>
        <taxon>Sar</taxon>
        <taxon>Stramenopiles</taxon>
        <taxon>Ochrophyta</taxon>
        <taxon>Bacillariophyta</taxon>
        <taxon>Bacillariophyceae</taxon>
        <taxon>Bacillariophycidae</taxon>
        <taxon>Naviculales</taxon>
        <taxon>Naviculaceae</taxon>
        <taxon>Fistulifera</taxon>
    </lineage>
</organism>
<feature type="transmembrane region" description="Helical" evidence="5">
    <location>
        <begin position="310"/>
        <end position="335"/>
    </location>
</feature>
<dbReference type="PANTHER" id="PTHR22950:SF652">
    <property type="entry name" value="TRANSMEMBRANE AMINO ACID TRANSPORTER FAMILY PROTEIN"/>
    <property type="match status" value="1"/>
</dbReference>
<keyword evidence="9" id="KW-1185">Reference proteome</keyword>
<feature type="transmembrane region" description="Helical" evidence="5">
    <location>
        <begin position="119"/>
        <end position="145"/>
    </location>
</feature>
<keyword evidence="4 5" id="KW-0472">Membrane</keyword>
<feature type="transmembrane region" description="Helical" evidence="5">
    <location>
        <begin position="166"/>
        <end position="187"/>
    </location>
</feature>
<feature type="transmembrane region" description="Helical" evidence="5">
    <location>
        <begin position="233"/>
        <end position="253"/>
    </location>
</feature>